<feature type="domain" description="Metallo-beta-lactamase" evidence="1">
    <location>
        <begin position="18"/>
        <end position="206"/>
    </location>
</feature>
<dbReference type="EMBL" id="AP028654">
    <property type="protein sequence ID" value="BEP29701.1"/>
    <property type="molecule type" value="Genomic_DNA"/>
</dbReference>
<dbReference type="AlphaFoldDB" id="A0AAU9E4V6"/>
<dbReference type="CDD" id="cd07743">
    <property type="entry name" value="metallo-hydrolase-like_MBL-fold"/>
    <property type="match status" value="1"/>
</dbReference>
<reference evidence="2 3" key="1">
    <citation type="submission" date="2023-08" db="EMBL/GenBank/DDBJ databases">
        <title>Helicovermis profunda gen. nov., sp. nov., a novel mesophilic, fermentative bacterium within the Bacillota from a deep-sea hydrothermal vent chimney.</title>
        <authorList>
            <person name="Miyazaki U."/>
            <person name="Mizutani D."/>
            <person name="Hashimoto Y."/>
            <person name="Tame A."/>
            <person name="Sawayama S."/>
            <person name="Miyazaki J."/>
            <person name="Takai K."/>
            <person name="Nakagawa S."/>
        </authorList>
    </citation>
    <scope>NUCLEOTIDE SEQUENCE [LARGE SCALE GENOMIC DNA]</scope>
    <source>
        <strain evidence="2 3">S502</strain>
    </source>
</reference>
<evidence type="ECO:0000259" key="1">
    <source>
        <dbReference type="SMART" id="SM00849"/>
    </source>
</evidence>
<proteinExistence type="predicted"/>
<keyword evidence="3" id="KW-1185">Reference proteome</keyword>
<evidence type="ECO:0000313" key="2">
    <source>
        <dbReference type="EMBL" id="BEP29701.1"/>
    </source>
</evidence>
<dbReference type="PANTHER" id="PTHR42951">
    <property type="entry name" value="METALLO-BETA-LACTAMASE DOMAIN-CONTAINING"/>
    <property type="match status" value="1"/>
</dbReference>
<dbReference type="SMART" id="SM00849">
    <property type="entry name" value="Lactamase_B"/>
    <property type="match status" value="1"/>
</dbReference>
<dbReference type="Pfam" id="PF00753">
    <property type="entry name" value="Lactamase_B"/>
    <property type="match status" value="1"/>
</dbReference>
<accession>A0AAU9E4V6</accession>
<dbReference type="InterPro" id="IPR050855">
    <property type="entry name" value="NDM-1-like"/>
</dbReference>
<dbReference type="PANTHER" id="PTHR42951:SF14">
    <property type="entry name" value="METALLO-BETA-LACTAMASE SUPERFAMILY PROTEIN"/>
    <property type="match status" value="1"/>
</dbReference>
<dbReference type="InterPro" id="IPR036866">
    <property type="entry name" value="RibonucZ/Hydroxyglut_hydro"/>
</dbReference>
<sequence length="297" mass="34524">MELHRIGENTFYFDNPSIIGLYLFESNNVLLIDTGIDKDTIKKAIKIIEEKNWKIKYIINTHSHADHCGGNYYLLEKYDIAVYASSLEKVMIENSILEPAYLYGAYPQKKLQKKFLMAKSSKVSHVVEYGELIIENKKFDIIDLKGHSPQLIGVVTDDDICFLGDSIFPDYIIEKHNLLFLFDYKNTVNTLNCLKDEKHEKYVLSHGGVIENLEPVIDYNIKALKEVNDYIFSLLTDYKSIEDIHRSVVNNYEIRENLPQFYLNISVIKAHLTYLVDEKIIINSIIDSEVKWKINNK</sequence>
<organism evidence="2 3">
    <name type="scientific">Helicovermis profundi</name>
    <dbReference type="NCBI Taxonomy" id="3065157"/>
    <lineage>
        <taxon>Bacteria</taxon>
        <taxon>Bacillati</taxon>
        <taxon>Bacillota</taxon>
        <taxon>Clostridia</taxon>
        <taxon>Helicovermis</taxon>
    </lineage>
</organism>
<gene>
    <name evidence="2" type="ORF">HLPR_20320</name>
</gene>
<name>A0AAU9E4V6_9FIRM</name>
<dbReference type="InterPro" id="IPR001279">
    <property type="entry name" value="Metallo-B-lactamas"/>
</dbReference>
<dbReference type="Gene3D" id="3.60.15.10">
    <property type="entry name" value="Ribonuclease Z/Hydroxyacylglutathione hydrolase-like"/>
    <property type="match status" value="1"/>
</dbReference>
<dbReference type="RefSeq" id="WP_338535321.1">
    <property type="nucleotide sequence ID" value="NZ_AP028654.1"/>
</dbReference>
<dbReference type="SUPFAM" id="SSF56281">
    <property type="entry name" value="Metallo-hydrolase/oxidoreductase"/>
    <property type="match status" value="1"/>
</dbReference>
<protein>
    <submittedName>
        <fullName evidence="2">MBL fold metallo-hydrolase</fullName>
    </submittedName>
</protein>
<dbReference type="Proteomes" id="UP001321786">
    <property type="component" value="Chromosome"/>
</dbReference>
<dbReference type="KEGG" id="hprf:HLPR_20320"/>
<evidence type="ECO:0000313" key="3">
    <source>
        <dbReference type="Proteomes" id="UP001321786"/>
    </source>
</evidence>